<gene>
    <name evidence="1" type="primary">g758</name>
    <name evidence="1" type="ORF">NpPPO83_00000758</name>
</gene>
<sequence>MHRHLRQRISNYVLSSLVVSSIETIQALLVLSCYWEKSWLFMDLALWMAQELKLPDAVEQMMARMAGEGTGYPFSLDGGKPPSITSNPHPRRLRCLLTHPSHTALDLRLLSQVELNALRAGIHASLTAAPAHRVHAALRAARLDLALWHADWAARAGPVDRANLAVQLQWALINAHLRALRVLGVQNVAVVTDAQRAVVLAARAAAEAHLHLLTWRCEGEVAGERAPPYLARLRWATRFVWAKLAFSVLLALRLALLLGDSVEALGRLGEEAGRVVEELRRVVEGEGEGGGEGDDEDGRRGVEYFGILETSVEKFRGAVAAMGARAQQGEGRARAGGGRQQQQQRAVGGPEAEADFRTYLPKEFSFDWDFPGLNLQYVPLDWEELFGNFEEML</sequence>
<dbReference type="Proteomes" id="UP001165186">
    <property type="component" value="Unassembled WGS sequence"/>
</dbReference>
<protein>
    <submittedName>
        <fullName evidence="1">Uncharacterized protein</fullName>
    </submittedName>
</protein>
<accession>A0ACB5RQR6</accession>
<proteinExistence type="predicted"/>
<organism evidence="1 2">
    <name type="scientific">Neofusicoccum parvum</name>
    <dbReference type="NCBI Taxonomy" id="310453"/>
    <lineage>
        <taxon>Eukaryota</taxon>
        <taxon>Fungi</taxon>
        <taxon>Dikarya</taxon>
        <taxon>Ascomycota</taxon>
        <taxon>Pezizomycotina</taxon>
        <taxon>Dothideomycetes</taxon>
        <taxon>Dothideomycetes incertae sedis</taxon>
        <taxon>Botryosphaeriales</taxon>
        <taxon>Botryosphaeriaceae</taxon>
        <taxon>Neofusicoccum</taxon>
    </lineage>
</organism>
<name>A0ACB5RQR6_9PEZI</name>
<reference evidence="1" key="1">
    <citation type="submission" date="2024-09" db="EMBL/GenBank/DDBJ databases">
        <title>Draft Genome Sequences of Neofusicoccum parvum.</title>
        <authorList>
            <person name="Ashida A."/>
            <person name="Camagna M."/>
            <person name="Tanaka A."/>
            <person name="Takemoto D."/>
        </authorList>
    </citation>
    <scope>NUCLEOTIDE SEQUENCE</scope>
    <source>
        <strain evidence="1">PPO83</strain>
    </source>
</reference>
<evidence type="ECO:0000313" key="1">
    <source>
        <dbReference type="EMBL" id="GME22856.1"/>
    </source>
</evidence>
<keyword evidence="2" id="KW-1185">Reference proteome</keyword>
<comment type="caution">
    <text evidence="1">The sequence shown here is derived from an EMBL/GenBank/DDBJ whole genome shotgun (WGS) entry which is preliminary data.</text>
</comment>
<evidence type="ECO:0000313" key="2">
    <source>
        <dbReference type="Proteomes" id="UP001165186"/>
    </source>
</evidence>
<dbReference type="EMBL" id="BSXG01000004">
    <property type="protein sequence ID" value="GME22856.1"/>
    <property type="molecule type" value="Genomic_DNA"/>
</dbReference>